<feature type="transmembrane region" description="Helical" evidence="1">
    <location>
        <begin position="16"/>
        <end position="35"/>
    </location>
</feature>
<keyword evidence="2" id="KW-0496">Mitochondrion</keyword>
<evidence type="ECO:0000256" key="1">
    <source>
        <dbReference type="SAM" id="Phobius"/>
    </source>
</evidence>
<keyword evidence="1" id="KW-0472">Membrane</keyword>
<gene>
    <name evidence="2" type="primary">sdh4</name>
</gene>
<accession>A0A1S5QMU1</accession>
<protein>
    <submittedName>
        <fullName evidence="2">Succinate:cytochrome c oxidoreductase subunit 4</fullName>
    </submittedName>
</protein>
<dbReference type="AlphaFoldDB" id="A0A1S5QMU1"/>
<dbReference type="GO" id="GO:0016020">
    <property type="term" value="C:membrane"/>
    <property type="evidence" value="ECO:0007669"/>
    <property type="project" value="InterPro"/>
</dbReference>
<reference evidence="2" key="1">
    <citation type="submission" date="2015-12" db="EMBL/GenBank/DDBJ databases">
        <authorList>
            <person name="Shamseldin A."/>
            <person name="Moawad H."/>
            <person name="Abd El-Rahim W.M."/>
            <person name="Sadowsky M.J."/>
        </authorList>
    </citation>
    <scope>NUCLEOTIDE SEQUENCE</scope>
</reference>
<dbReference type="InterPro" id="IPR034804">
    <property type="entry name" value="SQR/QFR_C/D"/>
</dbReference>
<name>A0A1S5QMU1_9RHOD</name>
<geneLocation type="mitochondrion" evidence="2"/>
<organism evidence="2">
    <name type="scientific">Pyropia endiviifolia</name>
    <dbReference type="NCBI Taxonomy" id="1699272"/>
    <lineage>
        <taxon>Eukaryota</taxon>
        <taxon>Rhodophyta</taxon>
        <taxon>Bangiophyceae</taxon>
        <taxon>Bangiales</taxon>
        <taxon>Bangiaceae</taxon>
        <taxon>Pyropia</taxon>
    </lineage>
</organism>
<dbReference type="Gene3D" id="1.20.1300.10">
    <property type="entry name" value="Fumarate reductase/succinate dehydrogenase, transmembrane subunit"/>
    <property type="match status" value="1"/>
</dbReference>
<feature type="transmembrane region" description="Helical" evidence="1">
    <location>
        <begin position="71"/>
        <end position="91"/>
    </location>
</feature>
<proteinExistence type="predicted"/>
<dbReference type="EMBL" id="KU356193">
    <property type="protein sequence ID" value="AMN87280.1"/>
    <property type="molecule type" value="Genomic_DNA"/>
</dbReference>
<keyword evidence="1" id="KW-1133">Transmembrane helix</keyword>
<sequence>MYFIKTFTLAHKKKEASFYWLPRVFGLLLIPGFLFDIENFILFQSLAFLHASLGLETIIEDYVHIEIIKLQCLSLIKVFSILLINLNILYLL</sequence>
<keyword evidence="1" id="KW-0812">Transmembrane</keyword>
<dbReference type="SUPFAM" id="SSF81343">
    <property type="entry name" value="Fumarate reductase respiratory complex transmembrane subunits"/>
    <property type="match status" value="1"/>
</dbReference>
<evidence type="ECO:0000313" key="2">
    <source>
        <dbReference type="EMBL" id="AMN87280.1"/>
    </source>
</evidence>